<proteinExistence type="inferred from homology"/>
<reference evidence="9" key="1">
    <citation type="submission" date="2020-08" db="EMBL/GenBank/DDBJ databases">
        <title>Genomic Encyclopedia of Type Strains, Phase IV (KMG-IV): sequencing the most valuable type-strain genomes for metagenomic binning, comparative biology and taxonomic classification.</title>
        <authorList>
            <person name="Goeker M."/>
        </authorList>
    </citation>
    <scope>NUCLEOTIDE SEQUENCE [LARGE SCALE GENOMIC DNA]</scope>
    <source>
        <strain evidence="9">DSM 105720</strain>
    </source>
</reference>
<dbReference type="Pfam" id="PF14322">
    <property type="entry name" value="SusD-like_3"/>
    <property type="match status" value="1"/>
</dbReference>
<feature type="domain" description="SusD-like N-terminal" evidence="8">
    <location>
        <begin position="69"/>
        <end position="219"/>
    </location>
</feature>
<evidence type="ECO:0000256" key="2">
    <source>
        <dbReference type="ARBA" id="ARBA00006275"/>
    </source>
</evidence>
<feature type="domain" description="RagB/SusD" evidence="7">
    <location>
        <begin position="508"/>
        <end position="651"/>
    </location>
</feature>
<accession>A0A840CZX0</accession>
<gene>
    <name evidence="9" type="ORF">GGR06_000699</name>
</gene>
<dbReference type="AlphaFoldDB" id="A0A840CZX0"/>
<comment type="caution">
    <text evidence="9">The sequence shown here is derived from an EMBL/GenBank/DDBJ whole genome shotgun (WGS) entry which is preliminary data.</text>
</comment>
<keyword evidence="3 6" id="KW-0732">Signal</keyword>
<evidence type="ECO:0000313" key="10">
    <source>
        <dbReference type="Proteomes" id="UP000560658"/>
    </source>
</evidence>
<keyword evidence="5" id="KW-0998">Cell outer membrane</keyword>
<evidence type="ECO:0000256" key="3">
    <source>
        <dbReference type="ARBA" id="ARBA00022729"/>
    </source>
</evidence>
<evidence type="ECO:0000313" key="9">
    <source>
        <dbReference type="EMBL" id="MBB4042934.1"/>
    </source>
</evidence>
<dbReference type="InterPro" id="IPR033985">
    <property type="entry name" value="SusD-like_N"/>
</dbReference>
<evidence type="ECO:0008006" key="11">
    <source>
        <dbReference type="Google" id="ProtNLM"/>
    </source>
</evidence>
<dbReference type="InterPro" id="IPR012944">
    <property type="entry name" value="SusD_RagB_dom"/>
</dbReference>
<evidence type="ECO:0000256" key="6">
    <source>
        <dbReference type="SAM" id="SignalP"/>
    </source>
</evidence>
<sequence>MKKIYTLVLFFAGVLSLGSCDLDEFNPNNSGQLSDGSYTLETYKSFVNSCYTALINNLYQSSDYLVCTEAGTDIWEEPKSGSSYQRYHSYNSMKTDDSYYYKVWQYSYLCINSCNIVVDGATNVTGGEEEIRECVAQARCLRAYYYMNLVEQFGNVSLQLKAADSDNISFSAERSTVPEIYAAIIEDLKFAVQYLPVSFSDYYSRVTKKSAMGLLARAYINGAGYELVDTDGKSYLEKAYDTATSMIQNQATYGWEMYSAFADVFNENNNRNNKEALFIAAGAERNSDAYTNGNYSQSEMFRHFLPALGTYTDLGLVDKTSNFVYGRPNSTIFLPSKYLMDCFADDMNDSRYRYSFISAYSSYSIPAWGATYEYGGTACAKEITTKLSDKFGIPASNIGKTVYPHFNLESNNTADANYCQLAIWNANGTAKTTQDKTEGNILHPAIPLSPSEAHQYAIYCSLKTLTDAEKAQYPGLVLNVSELYDENGTARAVYDKPAANSALWLSIYPALSKFNMPGNKYVGRDAQRKTLDVMVMRMAEVYLIAAEASVRLNKGDAYKYLNELRTRSGAYSVSQSDVDLDFVFDEYARELCGECGRWYLLKRNHAFETRLADYNKRAATTFKKEYYLRPIPTKYLETINNPAEFGQNPGY</sequence>
<dbReference type="Proteomes" id="UP000560658">
    <property type="component" value="Unassembled WGS sequence"/>
</dbReference>
<dbReference type="PROSITE" id="PS51257">
    <property type="entry name" value="PROKAR_LIPOPROTEIN"/>
    <property type="match status" value="1"/>
</dbReference>
<dbReference type="GO" id="GO:0009279">
    <property type="term" value="C:cell outer membrane"/>
    <property type="evidence" value="ECO:0007669"/>
    <property type="project" value="UniProtKB-SubCell"/>
</dbReference>
<evidence type="ECO:0000256" key="4">
    <source>
        <dbReference type="ARBA" id="ARBA00023136"/>
    </source>
</evidence>
<comment type="similarity">
    <text evidence="2">Belongs to the SusD family.</text>
</comment>
<name>A0A840CZX0_9BACE</name>
<dbReference type="InterPro" id="IPR011990">
    <property type="entry name" value="TPR-like_helical_dom_sf"/>
</dbReference>
<evidence type="ECO:0000259" key="7">
    <source>
        <dbReference type="Pfam" id="PF07980"/>
    </source>
</evidence>
<comment type="subcellular location">
    <subcellularLocation>
        <location evidence="1">Cell outer membrane</location>
    </subcellularLocation>
</comment>
<evidence type="ECO:0000259" key="8">
    <source>
        <dbReference type="Pfam" id="PF14322"/>
    </source>
</evidence>
<dbReference type="RefSeq" id="WP_044161132.1">
    <property type="nucleotide sequence ID" value="NZ_JACIER010000002.1"/>
</dbReference>
<dbReference type="EMBL" id="JACIER010000002">
    <property type="protein sequence ID" value="MBB4042934.1"/>
    <property type="molecule type" value="Genomic_DNA"/>
</dbReference>
<evidence type="ECO:0000256" key="5">
    <source>
        <dbReference type="ARBA" id="ARBA00023237"/>
    </source>
</evidence>
<organism evidence="9 10">
    <name type="scientific">Bacteroides reticulotermitis</name>
    <dbReference type="NCBI Taxonomy" id="1133319"/>
    <lineage>
        <taxon>Bacteria</taxon>
        <taxon>Pseudomonadati</taxon>
        <taxon>Bacteroidota</taxon>
        <taxon>Bacteroidia</taxon>
        <taxon>Bacteroidales</taxon>
        <taxon>Bacteroidaceae</taxon>
        <taxon>Bacteroides</taxon>
    </lineage>
</organism>
<evidence type="ECO:0000256" key="1">
    <source>
        <dbReference type="ARBA" id="ARBA00004442"/>
    </source>
</evidence>
<keyword evidence="4" id="KW-0472">Membrane</keyword>
<keyword evidence="10" id="KW-1185">Reference proteome</keyword>
<feature type="signal peptide" evidence="6">
    <location>
        <begin position="1"/>
        <end position="21"/>
    </location>
</feature>
<feature type="chain" id="PRO_5032850206" description="RagB/SusD family nutrient uptake outer membrane protein" evidence="6">
    <location>
        <begin position="22"/>
        <end position="651"/>
    </location>
</feature>
<dbReference type="Pfam" id="PF07980">
    <property type="entry name" value="SusD_RagB"/>
    <property type="match status" value="1"/>
</dbReference>
<protein>
    <recommendedName>
        <fullName evidence="11">RagB/SusD family nutrient uptake outer membrane protein</fullName>
    </recommendedName>
</protein>
<dbReference type="Gene3D" id="1.25.40.390">
    <property type="match status" value="2"/>
</dbReference>
<dbReference type="SUPFAM" id="SSF48452">
    <property type="entry name" value="TPR-like"/>
    <property type="match status" value="1"/>
</dbReference>